<keyword evidence="3" id="KW-1185">Reference proteome</keyword>
<comment type="caution">
    <text evidence="2">The sequence shown here is derived from an EMBL/GenBank/DDBJ whole genome shotgun (WGS) entry which is preliminary data.</text>
</comment>
<reference evidence="2 3" key="1">
    <citation type="submission" date="2024-02" db="EMBL/GenBank/DDBJ databases">
        <title>Adaptive strategies in a cosmopolitan and abundant soil bacterium.</title>
        <authorList>
            <person name="Carini P."/>
        </authorList>
    </citation>
    <scope>NUCLEOTIDE SEQUENCE [LARGE SCALE GENOMIC DNA]</scope>
    <source>
        <strain evidence="2 3">AZCC 1608</strain>
    </source>
</reference>
<evidence type="ECO:0000313" key="2">
    <source>
        <dbReference type="EMBL" id="MEH2557251.1"/>
    </source>
</evidence>
<evidence type="ECO:0000256" key="1">
    <source>
        <dbReference type="SAM" id="MobiDB-lite"/>
    </source>
</evidence>
<protein>
    <recommendedName>
        <fullName evidence="4">Transcriptional regulator</fullName>
    </recommendedName>
</protein>
<organism evidence="2 3">
    <name type="scientific">Bradyrhizobium algeriense</name>
    <dbReference type="NCBI Taxonomy" id="634784"/>
    <lineage>
        <taxon>Bacteria</taxon>
        <taxon>Pseudomonadati</taxon>
        <taxon>Pseudomonadota</taxon>
        <taxon>Alphaproteobacteria</taxon>
        <taxon>Hyphomicrobiales</taxon>
        <taxon>Nitrobacteraceae</taxon>
        <taxon>Bradyrhizobium</taxon>
    </lineage>
</organism>
<dbReference type="RefSeq" id="WP_334483205.1">
    <property type="nucleotide sequence ID" value="NZ_JAZHRV010000001.1"/>
</dbReference>
<evidence type="ECO:0008006" key="4">
    <source>
        <dbReference type="Google" id="ProtNLM"/>
    </source>
</evidence>
<proteinExistence type="predicted"/>
<gene>
    <name evidence="2" type="ORF">V1286_004780</name>
</gene>
<feature type="region of interest" description="Disordered" evidence="1">
    <location>
        <begin position="1"/>
        <end position="28"/>
    </location>
</feature>
<sequence>MKAHSRTTVDDLPKSKKPKKALKKPTAVSITERYLELRRLRERLSEAEALRSSQ</sequence>
<name>A0ABU8BFC4_9BRAD</name>
<dbReference type="Proteomes" id="UP001364224">
    <property type="component" value="Unassembled WGS sequence"/>
</dbReference>
<accession>A0ABU8BFC4</accession>
<dbReference type="EMBL" id="JAZHRV010000001">
    <property type="protein sequence ID" value="MEH2557251.1"/>
    <property type="molecule type" value="Genomic_DNA"/>
</dbReference>
<evidence type="ECO:0000313" key="3">
    <source>
        <dbReference type="Proteomes" id="UP001364224"/>
    </source>
</evidence>